<dbReference type="RefSeq" id="WP_092263074.1">
    <property type="nucleotide sequence ID" value="NZ_FNZA01000001.1"/>
</dbReference>
<name>A0A1H6TJK1_9DEIO</name>
<accession>A0A1H6TJK1</accession>
<protein>
    <submittedName>
        <fullName evidence="2">Uncharacterized protein</fullName>
    </submittedName>
</protein>
<proteinExistence type="predicted"/>
<dbReference type="EMBL" id="FNZA01000001">
    <property type="protein sequence ID" value="SEI76430.1"/>
    <property type="molecule type" value="Genomic_DNA"/>
</dbReference>
<evidence type="ECO:0000313" key="2">
    <source>
        <dbReference type="EMBL" id="SEI76430.1"/>
    </source>
</evidence>
<dbReference type="AlphaFoldDB" id="A0A1H6TJK1"/>
<sequence>MPDDPPFLTEAAEAGQRSGGQAPDALFDLAVNRAAAAVRGMSGRARASALAAWHARTRFARRVPLAAVQAALTRHPGTGEWHWAGGPGGGWQPGKAPFP</sequence>
<feature type="region of interest" description="Disordered" evidence="1">
    <location>
        <begin position="77"/>
        <end position="99"/>
    </location>
</feature>
<reference evidence="3" key="1">
    <citation type="submission" date="2016-10" db="EMBL/GenBank/DDBJ databases">
        <authorList>
            <person name="Varghese N."/>
            <person name="Submissions S."/>
        </authorList>
    </citation>
    <scope>NUCLEOTIDE SEQUENCE [LARGE SCALE GENOMIC DNA]</scope>
    <source>
        <strain evidence="3">CGMCC 1.10218</strain>
    </source>
</reference>
<dbReference type="Proteomes" id="UP000199223">
    <property type="component" value="Unassembled WGS sequence"/>
</dbReference>
<gene>
    <name evidence="2" type="ORF">SAMN04488058_101551</name>
</gene>
<dbReference type="STRING" id="856736.SAMN04488058_101551"/>
<organism evidence="2 3">
    <name type="scientific">Deinococcus reticulitermitis</name>
    <dbReference type="NCBI Taxonomy" id="856736"/>
    <lineage>
        <taxon>Bacteria</taxon>
        <taxon>Thermotogati</taxon>
        <taxon>Deinococcota</taxon>
        <taxon>Deinococci</taxon>
        <taxon>Deinococcales</taxon>
        <taxon>Deinococcaceae</taxon>
        <taxon>Deinococcus</taxon>
    </lineage>
</organism>
<evidence type="ECO:0000256" key="1">
    <source>
        <dbReference type="SAM" id="MobiDB-lite"/>
    </source>
</evidence>
<evidence type="ECO:0000313" key="3">
    <source>
        <dbReference type="Proteomes" id="UP000199223"/>
    </source>
</evidence>
<keyword evidence="3" id="KW-1185">Reference proteome</keyword>
<dbReference type="OrthoDB" id="72172at2"/>